<sequence>MDKVSDLCISKNLSIGKKLLFSFGIIAAMNLGFGIMILSELRNNKAELLNFTDDTLPAVELVDLGDVLSLQYLL</sequence>
<feature type="transmembrane region" description="Helical" evidence="1">
    <location>
        <begin position="20"/>
        <end position="38"/>
    </location>
</feature>
<evidence type="ECO:0000256" key="1">
    <source>
        <dbReference type="SAM" id="Phobius"/>
    </source>
</evidence>
<evidence type="ECO:0000313" key="3">
    <source>
        <dbReference type="Proteomes" id="UP000326936"/>
    </source>
</evidence>
<keyword evidence="3" id="KW-1185">Reference proteome</keyword>
<keyword evidence="1" id="KW-1133">Transmembrane helix</keyword>
<dbReference type="Proteomes" id="UP000326936">
    <property type="component" value="Chromosome"/>
</dbReference>
<reference evidence="2 3" key="1">
    <citation type="submission" date="2019-10" db="EMBL/GenBank/DDBJ databases">
        <title>Complete genome sequence of Vibrio sp. strain THAF100, isolated from non-filtered water from the water column of tank 6 of a marine aquarium containing stony-coral fragments. Water maintained at 26 degree C.</title>
        <authorList>
            <person name="Ruckert C."/>
            <person name="Franco A."/>
            <person name="Kalinowski J."/>
            <person name="Glaeser S."/>
        </authorList>
    </citation>
    <scope>NUCLEOTIDE SEQUENCE [LARGE SCALE GENOMIC DNA]</scope>
    <source>
        <strain evidence="2 3">THAF100</strain>
    </source>
</reference>
<keyword evidence="1" id="KW-0472">Membrane</keyword>
<evidence type="ECO:0000313" key="2">
    <source>
        <dbReference type="EMBL" id="QFT26220.1"/>
    </source>
</evidence>
<keyword evidence="1" id="KW-0812">Transmembrane</keyword>
<proteinExistence type="predicted"/>
<dbReference type="KEGG" id="vaq:FIV01_07250"/>
<dbReference type="EMBL" id="CP045350">
    <property type="protein sequence ID" value="QFT26220.1"/>
    <property type="molecule type" value="Genomic_DNA"/>
</dbReference>
<gene>
    <name evidence="2" type="ORF">FIV01_07250</name>
</gene>
<name>A0A5P9CIY0_9VIBR</name>
<dbReference type="RefSeq" id="WP_246210435.1">
    <property type="nucleotide sequence ID" value="NZ_CBCSDK010000004.1"/>
</dbReference>
<dbReference type="AlphaFoldDB" id="A0A5P9CIY0"/>
<protein>
    <submittedName>
        <fullName evidence="2">Uncharacterized protein</fullName>
    </submittedName>
</protein>
<organism evidence="2 3">
    <name type="scientific">Vibrio aquimaris</name>
    <dbReference type="NCBI Taxonomy" id="2587862"/>
    <lineage>
        <taxon>Bacteria</taxon>
        <taxon>Pseudomonadati</taxon>
        <taxon>Pseudomonadota</taxon>
        <taxon>Gammaproteobacteria</taxon>
        <taxon>Vibrionales</taxon>
        <taxon>Vibrionaceae</taxon>
        <taxon>Vibrio</taxon>
    </lineage>
</organism>
<accession>A0A5P9CIY0</accession>